<dbReference type="Proteomes" id="UP000586722">
    <property type="component" value="Unassembled WGS sequence"/>
</dbReference>
<gene>
    <name evidence="1" type="ORF">GWI72_14840</name>
</gene>
<name>A0A7X5F4B4_9HYPH</name>
<evidence type="ECO:0000313" key="2">
    <source>
        <dbReference type="Proteomes" id="UP000586722"/>
    </source>
</evidence>
<keyword evidence="2" id="KW-1185">Reference proteome</keyword>
<accession>A0A7X5F4B4</accession>
<sequence>MTRDGHPRATHPRALSPEVFAQLGTGHVGYLRQISSDDLRRLFPGTPEMARGLRLWALLGADGTPIVVSDSREAAIANALETELVMVSVH</sequence>
<proteinExistence type="predicted"/>
<reference evidence="2" key="1">
    <citation type="submission" date="2020-01" db="EMBL/GenBank/DDBJ databases">
        <authorList>
            <person name="Fang Y."/>
            <person name="Sun R."/>
            <person name="Nie L."/>
            <person name="He J."/>
            <person name="Hao L."/>
            <person name="Wang L."/>
            <person name="Su S."/>
            <person name="Lv E."/>
            <person name="Zhang Z."/>
            <person name="Xie R."/>
            <person name="Liu H."/>
        </authorList>
    </citation>
    <scope>NUCLEOTIDE SEQUENCE [LARGE SCALE GENOMIC DNA]</scope>
    <source>
        <strain evidence="2">XCT-53</strain>
    </source>
</reference>
<comment type="caution">
    <text evidence="1">The sequence shown here is derived from an EMBL/GenBank/DDBJ whole genome shotgun (WGS) entry which is preliminary data.</text>
</comment>
<protein>
    <submittedName>
        <fullName evidence="1">DUF1150 family protein</fullName>
    </submittedName>
</protein>
<dbReference type="InterPro" id="IPR009531">
    <property type="entry name" value="DUF1150"/>
</dbReference>
<dbReference type="EMBL" id="JAABLQ010000001">
    <property type="protein sequence ID" value="NBN79550.1"/>
    <property type="molecule type" value="Genomic_DNA"/>
</dbReference>
<dbReference type="Pfam" id="PF06620">
    <property type="entry name" value="DUF1150"/>
    <property type="match status" value="1"/>
</dbReference>
<dbReference type="AlphaFoldDB" id="A0A7X5F4B4"/>
<dbReference type="RefSeq" id="WP_161709056.1">
    <property type="nucleotide sequence ID" value="NZ_JAABLQ010000001.1"/>
</dbReference>
<organism evidence="1 2">
    <name type="scientific">Pannonibacter tanglangensis</name>
    <dbReference type="NCBI Taxonomy" id="2750084"/>
    <lineage>
        <taxon>Bacteria</taxon>
        <taxon>Pseudomonadati</taxon>
        <taxon>Pseudomonadota</taxon>
        <taxon>Alphaproteobacteria</taxon>
        <taxon>Hyphomicrobiales</taxon>
        <taxon>Stappiaceae</taxon>
        <taxon>Pannonibacter</taxon>
    </lineage>
</organism>
<evidence type="ECO:0000313" key="1">
    <source>
        <dbReference type="EMBL" id="NBN79550.1"/>
    </source>
</evidence>